<dbReference type="GO" id="GO:0009060">
    <property type="term" value="P:aerobic respiration"/>
    <property type="evidence" value="ECO:0007669"/>
    <property type="project" value="TreeGrafter"/>
</dbReference>
<dbReference type="AlphaFoldDB" id="A0A7J2TK04"/>
<evidence type="ECO:0000313" key="7">
    <source>
        <dbReference type="EMBL" id="HEH35698.1"/>
    </source>
</evidence>
<proteinExistence type="predicted"/>
<dbReference type="InterPro" id="IPR017896">
    <property type="entry name" value="4Fe4S_Fe-S-bd"/>
</dbReference>
<keyword evidence="5" id="KW-0411">Iron-sulfur</keyword>
<dbReference type="Gene3D" id="3.30.70.3270">
    <property type="match status" value="1"/>
</dbReference>
<dbReference type="GO" id="GO:0051539">
    <property type="term" value="F:4 iron, 4 sulfur cluster binding"/>
    <property type="evidence" value="ECO:0007669"/>
    <property type="project" value="UniProtKB-KW"/>
</dbReference>
<feature type="domain" description="4Fe-4S ferredoxin-type" evidence="6">
    <location>
        <begin position="51"/>
        <end position="80"/>
    </location>
</feature>
<reference evidence="7" key="1">
    <citation type="journal article" date="2020" name="mSystems">
        <title>Genome- and Community-Level Interaction Insights into Carbon Utilization and Element Cycling Functions of Hydrothermarchaeota in Hydrothermal Sediment.</title>
        <authorList>
            <person name="Zhou Z."/>
            <person name="Liu Y."/>
            <person name="Xu W."/>
            <person name="Pan J."/>
            <person name="Luo Z.H."/>
            <person name="Li M."/>
        </authorList>
    </citation>
    <scope>NUCLEOTIDE SEQUENCE [LARGE SCALE GENOMIC DNA]</scope>
    <source>
        <strain evidence="7">SpSt-26</strain>
    </source>
</reference>
<dbReference type="PROSITE" id="PS51379">
    <property type="entry name" value="4FE4S_FER_2"/>
    <property type="match status" value="4"/>
</dbReference>
<dbReference type="GO" id="GO:0046872">
    <property type="term" value="F:metal ion binding"/>
    <property type="evidence" value="ECO:0007669"/>
    <property type="project" value="UniProtKB-KW"/>
</dbReference>
<feature type="domain" description="4Fe-4S ferredoxin-type" evidence="6">
    <location>
        <begin position="176"/>
        <end position="206"/>
    </location>
</feature>
<dbReference type="Pfam" id="PF12838">
    <property type="entry name" value="Fer4_7"/>
    <property type="match status" value="1"/>
</dbReference>
<evidence type="ECO:0000259" key="6">
    <source>
        <dbReference type="PROSITE" id="PS51379"/>
    </source>
</evidence>
<keyword evidence="4" id="KW-0408">Iron</keyword>
<dbReference type="GO" id="GO:0016020">
    <property type="term" value="C:membrane"/>
    <property type="evidence" value="ECO:0007669"/>
    <property type="project" value="InterPro"/>
</dbReference>
<evidence type="ECO:0000256" key="4">
    <source>
        <dbReference type="ARBA" id="ARBA00023004"/>
    </source>
</evidence>
<evidence type="ECO:0000256" key="5">
    <source>
        <dbReference type="ARBA" id="ARBA00023014"/>
    </source>
</evidence>
<dbReference type="CDD" id="cd10549">
    <property type="entry name" value="MtMvhB_like"/>
    <property type="match status" value="1"/>
</dbReference>
<name>A0A7J2TK04_ARCFL</name>
<dbReference type="SUPFAM" id="SSF54862">
    <property type="entry name" value="4Fe-4S ferredoxins"/>
    <property type="match status" value="1"/>
</dbReference>
<dbReference type="InterPro" id="IPR010226">
    <property type="entry name" value="NADH_quinone_OxRdtase_chainI"/>
</dbReference>
<dbReference type="SUPFAM" id="SSF46548">
    <property type="entry name" value="alpha-helical ferredoxin"/>
    <property type="match status" value="1"/>
</dbReference>
<evidence type="ECO:0000256" key="1">
    <source>
        <dbReference type="ARBA" id="ARBA00022485"/>
    </source>
</evidence>
<evidence type="ECO:0000256" key="3">
    <source>
        <dbReference type="ARBA" id="ARBA00022737"/>
    </source>
</evidence>
<dbReference type="GO" id="GO:0003954">
    <property type="term" value="F:NADH dehydrogenase activity"/>
    <property type="evidence" value="ECO:0007669"/>
    <property type="project" value="TreeGrafter"/>
</dbReference>
<evidence type="ECO:0000256" key="2">
    <source>
        <dbReference type="ARBA" id="ARBA00022723"/>
    </source>
</evidence>
<comment type="caution">
    <text evidence="7">The sequence shown here is derived from an EMBL/GenBank/DDBJ whole genome shotgun (WGS) entry which is preliminary data.</text>
</comment>
<dbReference type="Gene3D" id="3.30.70.20">
    <property type="match status" value="1"/>
</dbReference>
<dbReference type="PANTHER" id="PTHR10849">
    <property type="entry name" value="NADH DEHYDROGENASE UBIQUINONE IRON-SULFUR PROTEIN 8, MITOCHONDRIAL"/>
    <property type="match status" value="1"/>
</dbReference>
<protein>
    <submittedName>
        <fullName evidence="7">4Fe-4S dicluster domain-containing protein</fullName>
    </submittedName>
</protein>
<keyword evidence="2" id="KW-0479">Metal-binding</keyword>
<keyword evidence="1" id="KW-0004">4Fe-4S</keyword>
<dbReference type="PROSITE" id="PS00198">
    <property type="entry name" value="4FE4S_FER_1"/>
    <property type="match status" value="3"/>
</dbReference>
<feature type="domain" description="4Fe-4S ferredoxin-type" evidence="6">
    <location>
        <begin position="83"/>
        <end position="112"/>
    </location>
</feature>
<dbReference type="Pfam" id="PF13187">
    <property type="entry name" value="Fer4_9"/>
    <property type="match status" value="1"/>
</dbReference>
<sequence>MKVERISRSPIEEIRRHIGVIQEAFKQALIPDRITIEYPRERRRYPDNLRGFIVFDKSRCISCFRCAQICPANAIQMNYFENFYPGVDYTKCIFCHFCIESCPTGALASSALHDMAFKSLEEMKVKANQMMRLPQMIREDVQSVEYRVTKKEWKLVRSSELEDIKVLRVIPKIKPKRAFCEEPESCLGCRQCMEVCPHEAIVMERCEITLEGQVIGKGCVLKITERCVGCGLCVRQCPMKILSLREVE</sequence>
<keyword evidence="3" id="KW-0677">Repeat</keyword>
<dbReference type="PANTHER" id="PTHR10849:SF35">
    <property type="entry name" value="FORMATE HYDROGENLYASE SUBUNIT 6-RELATED"/>
    <property type="match status" value="1"/>
</dbReference>
<dbReference type="EMBL" id="DSLA01000095">
    <property type="protein sequence ID" value="HEH35698.1"/>
    <property type="molecule type" value="Genomic_DNA"/>
</dbReference>
<accession>A0A7J2TK04</accession>
<feature type="domain" description="4Fe-4S ferredoxin-type" evidence="6">
    <location>
        <begin position="218"/>
        <end position="247"/>
    </location>
</feature>
<organism evidence="7">
    <name type="scientific">Archaeoglobus fulgidus</name>
    <dbReference type="NCBI Taxonomy" id="2234"/>
    <lineage>
        <taxon>Archaea</taxon>
        <taxon>Methanobacteriati</taxon>
        <taxon>Methanobacteriota</taxon>
        <taxon>Archaeoglobi</taxon>
        <taxon>Archaeoglobales</taxon>
        <taxon>Archaeoglobaceae</taxon>
        <taxon>Archaeoglobus</taxon>
    </lineage>
</organism>
<dbReference type="InterPro" id="IPR017900">
    <property type="entry name" value="4Fe4S_Fe_S_CS"/>
</dbReference>
<gene>
    <name evidence="7" type="ORF">ENP88_06070</name>
</gene>